<accession>A0A1J7JMT1</accession>
<feature type="transmembrane region" description="Helical" evidence="2">
    <location>
        <begin position="93"/>
        <end position="115"/>
    </location>
</feature>
<evidence type="ECO:0000313" key="3">
    <source>
        <dbReference type="EMBL" id="OIW31184.1"/>
    </source>
</evidence>
<dbReference type="InParanoid" id="A0A1J7JMT1"/>
<keyword evidence="2" id="KW-0812">Transmembrane</keyword>
<dbReference type="EMBL" id="KV875096">
    <property type="protein sequence ID" value="OIW31184.1"/>
    <property type="molecule type" value="Genomic_DNA"/>
</dbReference>
<reference evidence="3 4" key="1">
    <citation type="submission" date="2016-10" db="EMBL/GenBank/DDBJ databases">
        <title>Draft genome sequence of Coniochaeta ligniaria NRRL30616, a lignocellulolytic fungus for bioabatement of inhibitors in plant biomass hydrolysates.</title>
        <authorList>
            <consortium name="DOE Joint Genome Institute"/>
            <person name="Jimenez D.J."/>
            <person name="Hector R.E."/>
            <person name="Riley R."/>
            <person name="Sun H."/>
            <person name="Grigoriev I.V."/>
            <person name="Van Elsas J.D."/>
            <person name="Nichols N.N."/>
        </authorList>
    </citation>
    <scope>NUCLEOTIDE SEQUENCE [LARGE SCALE GENOMIC DNA]</scope>
    <source>
        <strain evidence="3 4">NRRL 30616</strain>
    </source>
</reference>
<feature type="region of interest" description="Disordered" evidence="1">
    <location>
        <begin position="11"/>
        <end position="64"/>
    </location>
</feature>
<gene>
    <name evidence="3" type="ORF">CONLIGDRAFT_304832</name>
</gene>
<feature type="compositionally biased region" description="Low complexity" evidence="1">
    <location>
        <begin position="259"/>
        <end position="280"/>
    </location>
</feature>
<keyword evidence="4" id="KW-1185">Reference proteome</keyword>
<evidence type="ECO:0000256" key="2">
    <source>
        <dbReference type="SAM" id="Phobius"/>
    </source>
</evidence>
<organism evidence="3 4">
    <name type="scientific">Coniochaeta ligniaria NRRL 30616</name>
    <dbReference type="NCBI Taxonomy" id="1408157"/>
    <lineage>
        <taxon>Eukaryota</taxon>
        <taxon>Fungi</taxon>
        <taxon>Dikarya</taxon>
        <taxon>Ascomycota</taxon>
        <taxon>Pezizomycotina</taxon>
        <taxon>Sordariomycetes</taxon>
        <taxon>Sordariomycetidae</taxon>
        <taxon>Coniochaetales</taxon>
        <taxon>Coniochaetaceae</taxon>
        <taxon>Coniochaeta</taxon>
    </lineage>
</organism>
<dbReference type="Proteomes" id="UP000182658">
    <property type="component" value="Unassembled WGS sequence"/>
</dbReference>
<keyword evidence="2" id="KW-0472">Membrane</keyword>
<name>A0A1J7JMT1_9PEZI</name>
<proteinExistence type="predicted"/>
<evidence type="ECO:0000256" key="1">
    <source>
        <dbReference type="SAM" id="MobiDB-lite"/>
    </source>
</evidence>
<feature type="region of interest" description="Disordered" evidence="1">
    <location>
        <begin position="255"/>
        <end position="280"/>
    </location>
</feature>
<feature type="compositionally biased region" description="Low complexity" evidence="1">
    <location>
        <begin position="43"/>
        <end position="60"/>
    </location>
</feature>
<keyword evidence="2" id="KW-1133">Transmembrane helix</keyword>
<sequence length="356" mass="36252">MDSLRLIEEYFPLETRSPRGGGGKSGGSSKSSGSKGGKGKSGSGSSSSGGSSSKSGSGSSSSGGGTTVVVVGGGSSYNNYHGGSGYIGSLPTWAVVLIIWASLILTLFLCALLYYCLKERKRSKKEGHSPRIKHALWNAVKVAFFIWLAIKIWKCCCGRSRHKKNGTKSGTYAKIDEDGQQGGGAWYGASTTPAVTDTPTAYGAGGAGYAPAESKYEPMGYTGASIAPSPLNSPVPAIAGIPAVAPSTFGALASPPPYSSSTTATATTSTSPHATTTSTGGEAQSYYASMGMSAAYAPSISSTYEPSVLSSAPTPVPAYQAAYHPPVSPVTTEYPAYPPQATYVPHTSPGPRYGGS</sequence>
<protein>
    <submittedName>
        <fullName evidence="3">Uncharacterized protein</fullName>
    </submittedName>
</protein>
<dbReference type="AlphaFoldDB" id="A0A1J7JMT1"/>
<evidence type="ECO:0000313" key="4">
    <source>
        <dbReference type="Proteomes" id="UP000182658"/>
    </source>
</evidence>
<feature type="transmembrane region" description="Helical" evidence="2">
    <location>
        <begin position="135"/>
        <end position="153"/>
    </location>
</feature>
<dbReference type="OrthoDB" id="5240610at2759"/>